<dbReference type="KEGG" id="sind:105158662"/>
<dbReference type="PANTHER" id="PTHR35692:SF1">
    <property type="entry name" value="F26F24.11"/>
    <property type="match status" value="1"/>
</dbReference>
<dbReference type="InParanoid" id="A0A6I9STC5"/>
<proteinExistence type="predicted"/>
<accession>A0A6I9STC5</accession>
<feature type="compositionally biased region" description="Low complexity" evidence="1">
    <location>
        <begin position="122"/>
        <end position="134"/>
    </location>
</feature>
<dbReference type="RefSeq" id="XP_011073825.1">
    <property type="nucleotide sequence ID" value="XM_011075523.2"/>
</dbReference>
<reference evidence="2" key="1">
    <citation type="submission" date="2024-10" db="UniProtKB">
        <authorList>
            <consortium name="RefSeq"/>
        </authorList>
    </citation>
    <scope>NUCLEOTIDE SEQUENCE [LARGE SCALE GENOMIC DNA]</scope>
    <source>
        <strain evidence="2">cv. Zhongzhi No. 13</strain>
    </source>
</reference>
<dbReference type="Proteomes" id="UP000504604">
    <property type="component" value="Linkage group LG1"/>
</dbReference>
<organism evidence="2 3">
    <name type="scientific">Sesamum indicum</name>
    <name type="common">Oriental sesame</name>
    <name type="synonym">Sesamum orientale</name>
    <dbReference type="NCBI Taxonomy" id="4182"/>
    <lineage>
        <taxon>Eukaryota</taxon>
        <taxon>Viridiplantae</taxon>
        <taxon>Streptophyta</taxon>
        <taxon>Embryophyta</taxon>
        <taxon>Tracheophyta</taxon>
        <taxon>Spermatophyta</taxon>
        <taxon>Magnoliopsida</taxon>
        <taxon>eudicotyledons</taxon>
        <taxon>Gunneridae</taxon>
        <taxon>Pentapetalae</taxon>
        <taxon>asterids</taxon>
        <taxon>lamiids</taxon>
        <taxon>Lamiales</taxon>
        <taxon>Pedaliaceae</taxon>
        <taxon>Sesamum</taxon>
    </lineage>
</organism>
<sequence>MDDFFSDSDGEKAVEELLSQAMESTVLEQVAAINCAGFTDSGLPSHLETRFQRLKSFPSSTAKPTSLSTKSFSLSHPTEFKKIDSVNEAKSSDSVEEKNGERSEKVSSTCLKKSPVEKVCLSPSKSSDDGSVSPAKKNPREKMQKKGRKSHSSSPWDEFSSRSVSPPAKTGCFLCSPKKVSRKKNKENRGLDLGLDWGKHDELLSDLSNFSVHSQRKMIKKAMEEEERISREAEKIVKWAKHASARMDVSSIEDELSDDENAKFP</sequence>
<reference evidence="3" key="2">
    <citation type="submission" date="2025-08" db="UniProtKB">
        <authorList>
            <consortium name="RefSeq"/>
        </authorList>
    </citation>
    <scope>IDENTIFICATION</scope>
</reference>
<feature type="region of interest" description="Disordered" evidence="1">
    <location>
        <begin position="83"/>
        <end position="195"/>
    </location>
</feature>
<dbReference type="OrthoDB" id="1936256at2759"/>
<dbReference type="PANTHER" id="PTHR35692">
    <property type="entry name" value="F26F24.11"/>
    <property type="match status" value="1"/>
</dbReference>
<dbReference type="AlphaFoldDB" id="A0A6I9STC5"/>
<evidence type="ECO:0000256" key="1">
    <source>
        <dbReference type="SAM" id="MobiDB-lite"/>
    </source>
</evidence>
<gene>
    <name evidence="3" type="primary">LOC105158662</name>
</gene>
<dbReference type="Gramene" id="SIN_1021691.t">
    <property type="protein sequence ID" value="SIN_1021691.t.cds1"/>
    <property type="gene ID" value="SIN_1021691"/>
</dbReference>
<evidence type="ECO:0000313" key="2">
    <source>
        <dbReference type="Proteomes" id="UP000504604"/>
    </source>
</evidence>
<dbReference type="FunCoup" id="A0A6I9STC5">
    <property type="interactions" value="140"/>
</dbReference>
<dbReference type="GeneID" id="105158662"/>
<evidence type="ECO:0000313" key="3">
    <source>
        <dbReference type="RefSeq" id="XP_011073825.1"/>
    </source>
</evidence>
<name>A0A6I9STC5_SESIN</name>
<feature type="compositionally biased region" description="Basic and acidic residues" evidence="1">
    <location>
        <begin position="83"/>
        <end position="105"/>
    </location>
</feature>
<protein>
    <submittedName>
        <fullName evidence="3">Uncharacterized protein LOC105158662</fullName>
    </submittedName>
</protein>
<keyword evidence="2" id="KW-1185">Reference proteome</keyword>